<feature type="region of interest" description="Disordered" evidence="1">
    <location>
        <begin position="539"/>
        <end position="1211"/>
    </location>
</feature>
<reference evidence="3 4" key="1">
    <citation type="submission" date="2019-02" db="EMBL/GenBank/DDBJ databases">
        <title>Deep-cultivation of Planctomycetes and their phenomic and genomic characterization uncovers novel biology.</title>
        <authorList>
            <person name="Wiegand S."/>
            <person name="Jogler M."/>
            <person name="Boedeker C."/>
            <person name="Pinto D."/>
            <person name="Vollmers J."/>
            <person name="Rivas-Marin E."/>
            <person name="Kohn T."/>
            <person name="Peeters S.H."/>
            <person name="Heuer A."/>
            <person name="Rast P."/>
            <person name="Oberbeckmann S."/>
            <person name="Bunk B."/>
            <person name="Jeske O."/>
            <person name="Meyerdierks A."/>
            <person name="Storesund J.E."/>
            <person name="Kallscheuer N."/>
            <person name="Luecker S."/>
            <person name="Lage O.M."/>
            <person name="Pohl T."/>
            <person name="Merkel B.J."/>
            <person name="Hornburger P."/>
            <person name="Mueller R.-W."/>
            <person name="Bruemmer F."/>
            <person name="Labrenz M."/>
            <person name="Spormann A.M."/>
            <person name="Op den Camp H."/>
            <person name="Overmann J."/>
            <person name="Amann R."/>
            <person name="Jetten M.S.M."/>
            <person name="Mascher T."/>
            <person name="Medema M.H."/>
            <person name="Devos D.P."/>
            <person name="Kaster A.-K."/>
            <person name="Ovreas L."/>
            <person name="Rohde M."/>
            <person name="Galperin M.Y."/>
            <person name="Jogler C."/>
        </authorList>
    </citation>
    <scope>NUCLEOTIDE SEQUENCE [LARGE SCALE GENOMIC DNA]</scope>
    <source>
        <strain evidence="3 4">Mal4</strain>
    </source>
</reference>
<feature type="compositionally biased region" description="Gly residues" evidence="1">
    <location>
        <begin position="1063"/>
        <end position="1088"/>
    </location>
</feature>
<sequence length="1341" mass="144101">MSSTVEKSGAAGGDQKFVDFDEFVDYQLRKTRTEIKQTDVLTGLVGIAVVVLGYLLTFVLLDQWVIAGGFSPRVRTLMLAALVLAVGAWMVRRLIWPYFHRVTELYAARELEQSDPGLKSTLLTLVDLRRAGRPVPNQLKTAMEKRAAVSLSQMDLERVVDRRALMRLSYVMLGLVAAMCAYAVLSPKSMSASIWRALLPAADVAVSTRTVIEDVDPGNASVLSRSMVEVTAELSGQIPEDVLLLYTTSDRRFVDEPIVMQESGEGLNRYRALLSGANGEGLLQDLTYHIEAGDARTSTYTVEVHQPPTAKVEEIAYDYPAYMQIDDKVQASPAIDAWEGTTVSVRASTNMPVVSARLILSETDDLSLKGVEIPMKVSDGRELAATWQLEFWEDGAAPQFYHIQLKTEAGDEDPRPTLHPVRVRKDLPPQLTMLYPTSNIEAAADATIPLAYEARDPDFQLRSVTLRLQRGDVELEQAPRLYGGPPFTSAIRSTYDLELEEFDLQPGDRLTLWLEAYDNLEPFPGRGENRTVTPKIHIDIVEDVPPEQAAQQEQQRRREREDRLDEREQQEQRGGEMAEQPQEPQPGEEPMEGTTSEEPGEEGAEGEMSETAEGQGRQPGESPQPSDTSEGAPGEQPQQESPSYERSDQRPQDGTEPMPSEQPQEGSPEEGQPQDGSPQERRPGDEPMPSPQPEQGSDSRSEQPQKPQRPEKALDDEALRKLMEKYDREPKPEVGTEPQQPEQKGDEQQPRDEQTRPGEEPMPESQPGERPADERPAGDEPMPGDEMPGEQPMPQDGMGETPDTPLGEQPMAEGERPQDSQGPGEKPEPGQQAPAPGEEPSDPMSEKPAGPEGGTSEPMPSPDGDMPGEAESTKPGSEPSKPGEEPSGQPKPSDQPMPGAQEEPAPDSPDAQQRPDDGTGKGMAKPEDDPNAKPTPAEQRQDPQPGDEPMRKPGTGEGPMDEVPQDPQQKPGTRGSEQKPGMQPEPGEEGQAPSPQETKPNGQPPSDPPQPSDATAPQKGTDQPSGDQPSGDQPGQQPGDPSESGEPSDSGKPGDPSAQKGSPEGGKPGEGGEPGDAQKGEGGAGGEKPSGEKPEGDMPENGEPMQDGEQPEGEKGAGEKGGEKGGGEKGGGEKGGGEKGGGEKGAGEGGAEGGGAGEEPGEGGMKPGQGSASGDGKTAGGGGFEGGTDTGDGTGTGSGTDAAAQGTPADLEAKKKAANLVLDRLSEDLKRGEVDQQMLEDLGWNENDLRSFMQRLEDRLSSAGDDPSPEARFRQQQFESLLKGLDYKPESMERSGGDGPRRSAQGFAPARRPAPPEYRGDQEAYKRRLLRMRQIQPESGE</sequence>
<keyword evidence="2" id="KW-0472">Membrane</keyword>
<feature type="transmembrane region" description="Helical" evidence="2">
    <location>
        <begin position="40"/>
        <end position="61"/>
    </location>
</feature>
<dbReference type="Proteomes" id="UP000320496">
    <property type="component" value="Chromosome"/>
</dbReference>
<feature type="region of interest" description="Disordered" evidence="1">
    <location>
        <begin position="1282"/>
        <end position="1324"/>
    </location>
</feature>
<evidence type="ECO:0000256" key="1">
    <source>
        <dbReference type="SAM" id="MobiDB-lite"/>
    </source>
</evidence>
<feature type="compositionally biased region" description="Low complexity" evidence="1">
    <location>
        <begin position="659"/>
        <end position="674"/>
    </location>
</feature>
<feature type="compositionally biased region" description="Gly residues" evidence="1">
    <location>
        <begin position="1147"/>
        <end position="1198"/>
    </location>
</feature>
<feature type="compositionally biased region" description="Basic and acidic residues" evidence="1">
    <location>
        <begin position="913"/>
        <end position="931"/>
    </location>
</feature>
<dbReference type="RefSeq" id="WP_145367549.1">
    <property type="nucleotide sequence ID" value="NZ_CP036275.1"/>
</dbReference>
<dbReference type="KEGG" id="mri:Mal4_12410"/>
<feature type="compositionally biased region" description="Basic and acidic residues" evidence="1">
    <location>
        <begin position="554"/>
        <end position="576"/>
    </location>
</feature>
<keyword evidence="4" id="KW-1185">Reference proteome</keyword>
<feature type="compositionally biased region" description="Basic and acidic residues" evidence="1">
    <location>
        <begin position="1285"/>
        <end position="1301"/>
    </location>
</feature>
<dbReference type="EMBL" id="CP036275">
    <property type="protein sequence ID" value="QDU36940.1"/>
    <property type="molecule type" value="Genomic_DNA"/>
</dbReference>
<dbReference type="OrthoDB" id="257350at2"/>
<feature type="compositionally biased region" description="Basic and acidic residues" evidence="1">
    <location>
        <begin position="743"/>
        <end position="759"/>
    </location>
</feature>
<gene>
    <name evidence="3" type="ORF">Mal4_12410</name>
</gene>
<protein>
    <recommendedName>
        <fullName evidence="5">Immunoglobulin G-binding protein A</fullName>
    </recommendedName>
</protein>
<keyword evidence="2" id="KW-1133">Transmembrane helix</keyword>
<feature type="compositionally biased region" description="Pro residues" evidence="1">
    <location>
        <begin position="1002"/>
        <end position="1011"/>
    </location>
</feature>
<feature type="compositionally biased region" description="Basic and acidic residues" evidence="1">
    <location>
        <begin position="697"/>
        <end position="734"/>
    </location>
</feature>
<evidence type="ECO:0000313" key="4">
    <source>
        <dbReference type="Proteomes" id="UP000320496"/>
    </source>
</evidence>
<organism evidence="3 4">
    <name type="scientific">Maioricimonas rarisocia</name>
    <dbReference type="NCBI Taxonomy" id="2528026"/>
    <lineage>
        <taxon>Bacteria</taxon>
        <taxon>Pseudomonadati</taxon>
        <taxon>Planctomycetota</taxon>
        <taxon>Planctomycetia</taxon>
        <taxon>Planctomycetales</taxon>
        <taxon>Planctomycetaceae</taxon>
        <taxon>Maioricimonas</taxon>
    </lineage>
</organism>
<evidence type="ECO:0000256" key="2">
    <source>
        <dbReference type="SAM" id="Phobius"/>
    </source>
</evidence>
<proteinExistence type="predicted"/>
<feature type="transmembrane region" description="Helical" evidence="2">
    <location>
        <begin position="73"/>
        <end position="91"/>
    </location>
</feature>
<feature type="compositionally biased region" description="Acidic residues" evidence="1">
    <location>
        <begin position="598"/>
        <end position="610"/>
    </location>
</feature>
<evidence type="ECO:0000313" key="3">
    <source>
        <dbReference type="EMBL" id="QDU36940.1"/>
    </source>
</evidence>
<feature type="compositionally biased region" description="Low complexity" evidence="1">
    <location>
        <begin position="1022"/>
        <end position="1045"/>
    </location>
</feature>
<feature type="compositionally biased region" description="Basic and acidic residues" evidence="1">
    <location>
        <begin position="643"/>
        <end position="653"/>
    </location>
</feature>
<evidence type="ECO:0008006" key="5">
    <source>
        <dbReference type="Google" id="ProtNLM"/>
    </source>
</evidence>
<feature type="transmembrane region" description="Helical" evidence="2">
    <location>
        <begin position="164"/>
        <end position="185"/>
    </location>
</feature>
<accession>A0A517Z364</accession>
<keyword evidence="2" id="KW-0812">Transmembrane</keyword>
<feature type="compositionally biased region" description="Low complexity" evidence="1">
    <location>
        <begin position="874"/>
        <end position="888"/>
    </location>
</feature>
<name>A0A517Z364_9PLAN</name>
<feature type="compositionally biased region" description="Basic and acidic residues" evidence="1">
    <location>
        <begin position="1112"/>
        <end position="1146"/>
    </location>
</feature>